<sequence>MLWSNLRLQCLTLNKIRKVARKPHMVKEKNEAYYVLCLKINVFSGSSHEDSSVQARKDQGLLSHPYNDPCGRITMRTWKMSYFWRYKLGLNCSRIPMELKKVVAPDHDDVTRKIQPIKFIRVACKSLIKSESS</sequence>
<protein>
    <submittedName>
        <fullName evidence="1">(northern house mosquito) hypothetical protein</fullName>
    </submittedName>
</protein>
<dbReference type="EMBL" id="HBUE01121635">
    <property type="protein sequence ID" value="CAG6492647.1"/>
    <property type="molecule type" value="Transcribed_RNA"/>
</dbReference>
<evidence type="ECO:0000313" key="1">
    <source>
        <dbReference type="EMBL" id="CAG6492647.1"/>
    </source>
</evidence>
<organism evidence="1">
    <name type="scientific">Culex pipiens</name>
    <name type="common">House mosquito</name>
    <dbReference type="NCBI Taxonomy" id="7175"/>
    <lineage>
        <taxon>Eukaryota</taxon>
        <taxon>Metazoa</taxon>
        <taxon>Ecdysozoa</taxon>
        <taxon>Arthropoda</taxon>
        <taxon>Hexapoda</taxon>
        <taxon>Insecta</taxon>
        <taxon>Pterygota</taxon>
        <taxon>Neoptera</taxon>
        <taxon>Endopterygota</taxon>
        <taxon>Diptera</taxon>
        <taxon>Nematocera</taxon>
        <taxon>Culicoidea</taxon>
        <taxon>Culicidae</taxon>
        <taxon>Culicinae</taxon>
        <taxon>Culicini</taxon>
        <taxon>Culex</taxon>
        <taxon>Culex</taxon>
    </lineage>
</organism>
<dbReference type="AlphaFoldDB" id="A0A8D8CG45"/>
<accession>A0A8D8CG45</accession>
<name>A0A8D8CG45_CULPI</name>
<reference evidence="1" key="1">
    <citation type="submission" date="2021-05" db="EMBL/GenBank/DDBJ databases">
        <authorList>
            <person name="Alioto T."/>
            <person name="Alioto T."/>
            <person name="Gomez Garrido J."/>
        </authorList>
    </citation>
    <scope>NUCLEOTIDE SEQUENCE</scope>
</reference>
<proteinExistence type="predicted"/>